<dbReference type="InterPro" id="IPR027450">
    <property type="entry name" value="AlkB-like"/>
</dbReference>
<feature type="region of interest" description="Disordered" evidence="8">
    <location>
        <begin position="98"/>
        <end position="121"/>
    </location>
</feature>
<evidence type="ECO:0000256" key="1">
    <source>
        <dbReference type="ARBA" id="ARBA00004123"/>
    </source>
</evidence>
<reference evidence="10" key="1">
    <citation type="submission" date="2021-03" db="EMBL/GenBank/DDBJ databases">
        <authorList>
            <person name="Tagirdzhanova G."/>
        </authorList>
    </citation>
    <scope>NUCLEOTIDE SEQUENCE</scope>
</reference>
<comment type="subcellular location">
    <subcellularLocation>
        <location evidence="1">Nucleus</location>
    </subcellularLocation>
</comment>
<keyword evidence="6" id="KW-0408">Iron</keyword>
<comment type="caution">
    <text evidence="10">The sequence shown here is derived from an EMBL/GenBank/DDBJ whole genome shotgun (WGS) entry which is preliminary data.</text>
</comment>
<dbReference type="PROSITE" id="PS51471">
    <property type="entry name" value="FE2OG_OXY"/>
    <property type="match status" value="1"/>
</dbReference>
<evidence type="ECO:0000313" key="11">
    <source>
        <dbReference type="Proteomes" id="UP000664521"/>
    </source>
</evidence>
<evidence type="ECO:0000313" key="10">
    <source>
        <dbReference type="EMBL" id="CAF9908908.1"/>
    </source>
</evidence>
<dbReference type="InterPro" id="IPR032862">
    <property type="entry name" value="ALKBH6"/>
</dbReference>
<organism evidence="10 11">
    <name type="scientific">Heterodermia speciosa</name>
    <dbReference type="NCBI Taxonomy" id="116794"/>
    <lineage>
        <taxon>Eukaryota</taxon>
        <taxon>Fungi</taxon>
        <taxon>Dikarya</taxon>
        <taxon>Ascomycota</taxon>
        <taxon>Pezizomycotina</taxon>
        <taxon>Lecanoromycetes</taxon>
        <taxon>OSLEUM clade</taxon>
        <taxon>Lecanoromycetidae</taxon>
        <taxon>Caliciales</taxon>
        <taxon>Physciaceae</taxon>
        <taxon>Heterodermia</taxon>
    </lineage>
</organism>
<feature type="region of interest" description="Disordered" evidence="8">
    <location>
        <begin position="179"/>
        <end position="204"/>
    </location>
</feature>
<feature type="compositionally biased region" description="Low complexity" evidence="8">
    <location>
        <begin position="183"/>
        <end position="196"/>
    </location>
</feature>
<proteinExistence type="inferred from homology"/>
<dbReference type="GO" id="GO:0005634">
    <property type="term" value="C:nucleus"/>
    <property type="evidence" value="ECO:0007669"/>
    <property type="project" value="UniProtKB-SubCell"/>
</dbReference>
<comment type="similarity">
    <text evidence="2">Belongs to the alkB family.</text>
</comment>
<dbReference type="SUPFAM" id="SSF51197">
    <property type="entry name" value="Clavaminate synthase-like"/>
    <property type="match status" value="1"/>
</dbReference>
<evidence type="ECO:0000256" key="8">
    <source>
        <dbReference type="SAM" id="MobiDB-lite"/>
    </source>
</evidence>
<dbReference type="PANTHER" id="PTHR46030">
    <property type="entry name" value="ALPHA-KETOGLUTARATE-DEPENDENT DIOXYGENASE ALKB HOMOLOG 6"/>
    <property type="match status" value="1"/>
</dbReference>
<evidence type="ECO:0000256" key="6">
    <source>
        <dbReference type="ARBA" id="ARBA00023004"/>
    </source>
</evidence>
<evidence type="ECO:0000256" key="5">
    <source>
        <dbReference type="ARBA" id="ARBA00023002"/>
    </source>
</evidence>
<evidence type="ECO:0000259" key="9">
    <source>
        <dbReference type="PROSITE" id="PS51471"/>
    </source>
</evidence>
<dbReference type="GO" id="GO:0046872">
    <property type="term" value="F:metal ion binding"/>
    <property type="evidence" value="ECO:0007669"/>
    <property type="project" value="UniProtKB-KW"/>
</dbReference>
<dbReference type="EMBL" id="CAJPDS010000007">
    <property type="protein sequence ID" value="CAF9908908.1"/>
    <property type="molecule type" value="Genomic_DNA"/>
</dbReference>
<dbReference type="InterPro" id="IPR037151">
    <property type="entry name" value="AlkB-like_sf"/>
</dbReference>
<accession>A0A8H3ER30</accession>
<keyword evidence="4" id="KW-0223">Dioxygenase</keyword>
<keyword evidence="11" id="KW-1185">Reference proteome</keyword>
<gene>
    <name evidence="10" type="ORF">HETSPECPRED_008765</name>
</gene>
<dbReference type="PANTHER" id="PTHR46030:SF1">
    <property type="entry name" value="ALPHA-KETOGLUTARATE-DEPENDENT DIOXYGENASE ALKB HOMOLOG 6"/>
    <property type="match status" value="1"/>
</dbReference>
<keyword evidence="3" id="KW-0479">Metal-binding</keyword>
<dbReference type="InterPro" id="IPR005123">
    <property type="entry name" value="Oxoglu/Fe-dep_dioxygenase_dom"/>
</dbReference>
<protein>
    <recommendedName>
        <fullName evidence="9">Fe2OG dioxygenase domain-containing protein</fullName>
    </recommendedName>
</protein>
<dbReference type="OrthoDB" id="412814at2759"/>
<evidence type="ECO:0000256" key="4">
    <source>
        <dbReference type="ARBA" id="ARBA00022964"/>
    </source>
</evidence>
<evidence type="ECO:0000256" key="3">
    <source>
        <dbReference type="ARBA" id="ARBA00022723"/>
    </source>
</evidence>
<sequence length="298" mass="31916">MSTPDLPATLPSTQIASLPPSAYYIPSFLTPAEETHLLEKLYSVPQPTWRHLSHRRLQAHPSPLSASNTLLDAPLPSWLAEPIIPRLLSLTLATPTSTSASTAQSESGGESDPGAQSRESELTTGHVFTASPHGRPNHVLVNEYAPGQGIMPHEDGAAYFPVVCTVSLGAGVVYNAYPKPKTGSPSPSSSSSGSGSAPEARMSMRDGGTKWRIYQEPGSLLVTTGEMYTGCLHGIEDVVVDEDVTEDGVVNWGLLREETREAMERGGGRNERGTRVSLTYRDVLKVKRVGRAFGVLGR</sequence>
<evidence type="ECO:0000256" key="2">
    <source>
        <dbReference type="ARBA" id="ARBA00007879"/>
    </source>
</evidence>
<evidence type="ECO:0000256" key="7">
    <source>
        <dbReference type="ARBA" id="ARBA00023242"/>
    </source>
</evidence>
<dbReference type="AlphaFoldDB" id="A0A8H3ER30"/>
<dbReference type="Gene3D" id="2.60.120.590">
    <property type="entry name" value="Alpha-ketoglutarate-dependent dioxygenase AlkB-like"/>
    <property type="match status" value="1"/>
</dbReference>
<dbReference type="Pfam" id="PF13532">
    <property type="entry name" value="2OG-FeII_Oxy_2"/>
    <property type="match status" value="1"/>
</dbReference>
<keyword evidence="7" id="KW-0539">Nucleus</keyword>
<dbReference type="GO" id="GO:0051213">
    <property type="term" value="F:dioxygenase activity"/>
    <property type="evidence" value="ECO:0007669"/>
    <property type="project" value="UniProtKB-KW"/>
</dbReference>
<name>A0A8H3ER30_9LECA</name>
<feature type="domain" description="Fe2OG dioxygenase" evidence="9">
    <location>
        <begin position="135"/>
        <end position="284"/>
    </location>
</feature>
<keyword evidence="5" id="KW-0560">Oxidoreductase</keyword>
<dbReference type="Proteomes" id="UP000664521">
    <property type="component" value="Unassembled WGS sequence"/>
</dbReference>